<feature type="transmembrane region" description="Helical" evidence="1">
    <location>
        <begin position="204"/>
        <end position="223"/>
    </location>
</feature>
<gene>
    <name evidence="2" type="ORF">CILFYP54_01323</name>
</gene>
<feature type="transmembrane region" description="Helical" evidence="1">
    <location>
        <begin position="70"/>
        <end position="92"/>
    </location>
</feature>
<organism evidence="2">
    <name type="scientific">Collinsella intestinalis</name>
    <dbReference type="NCBI Taxonomy" id="147207"/>
    <lineage>
        <taxon>Bacteria</taxon>
        <taxon>Bacillati</taxon>
        <taxon>Actinomycetota</taxon>
        <taxon>Coriobacteriia</taxon>
        <taxon>Coriobacteriales</taxon>
        <taxon>Coriobacteriaceae</taxon>
        <taxon>Collinsella</taxon>
    </lineage>
</organism>
<keyword evidence="1" id="KW-1133">Transmembrane helix</keyword>
<feature type="transmembrane region" description="Helical" evidence="1">
    <location>
        <begin position="133"/>
        <end position="150"/>
    </location>
</feature>
<protein>
    <submittedName>
        <fullName evidence="2">Uncharacterized protein</fullName>
    </submittedName>
</protein>
<feature type="transmembrane region" description="Helical" evidence="1">
    <location>
        <begin position="104"/>
        <end position="121"/>
    </location>
</feature>
<evidence type="ECO:0000313" key="2">
    <source>
        <dbReference type="EMBL" id="VYT70551.1"/>
    </source>
</evidence>
<dbReference type="RefSeq" id="WP_156848170.1">
    <property type="nucleotide sequence ID" value="NZ_CACRTN010000009.1"/>
</dbReference>
<proteinExistence type="predicted"/>
<dbReference type="EMBL" id="CACRTN010000009">
    <property type="protein sequence ID" value="VYT70551.1"/>
    <property type="molecule type" value="Genomic_DNA"/>
</dbReference>
<reference evidence="2" key="1">
    <citation type="submission" date="2019-11" db="EMBL/GenBank/DDBJ databases">
        <authorList>
            <person name="Feng L."/>
        </authorList>
    </citation>
    <scope>NUCLEOTIDE SEQUENCE</scope>
    <source>
        <strain evidence="2">CintestinalisLFYP54</strain>
    </source>
</reference>
<keyword evidence="1" id="KW-0812">Transmembrane</keyword>
<dbReference type="AlphaFoldDB" id="A0A6N2YUJ7"/>
<name>A0A6N2YUJ7_9ACTN</name>
<accession>A0A6N2YUJ7</accession>
<feature type="transmembrane region" description="Helical" evidence="1">
    <location>
        <begin position="162"/>
        <end position="184"/>
    </location>
</feature>
<keyword evidence="1" id="KW-0472">Membrane</keyword>
<evidence type="ECO:0000256" key="1">
    <source>
        <dbReference type="SAM" id="Phobius"/>
    </source>
</evidence>
<sequence>MEELGGEQSSSGLSDALEKGVELQTVSPRAARLARDRGILSECVAQKALSGSYRRRYDRTLAAELPWLPVYLGMSTVGALVSPASSLLLSAITSAAQCDSRFRVIPTVLAIALVPMGLAALPPTTGAQAGVKVVAAAGTFAIAALTGVMARRKGARFGAGDLFLITWPVSTLAGDTALAIFLASLTAELAIRAYWGRCTAAADIPLAVYMVAPTAIAFFAYLFT</sequence>